<name>I1GUP6_BRADI</name>
<feature type="region of interest" description="Disordered" evidence="1">
    <location>
        <begin position="1"/>
        <end position="42"/>
    </location>
</feature>
<organism evidence="3">
    <name type="scientific">Brachypodium distachyon</name>
    <name type="common">Purple false brome</name>
    <name type="synonym">Trachynia distachya</name>
    <dbReference type="NCBI Taxonomy" id="15368"/>
    <lineage>
        <taxon>Eukaryota</taxon>
        <taxon>Viridiplantae</taxon>
        <taxon>Streptophyta</taxon>
        <taxon>Embryophyta</taxon>
        <taxon>Tracheophyta</taxon>
        <taxon>Spermatophyta</taxon>
        <taxon>Magnoliopsida</taxon>
        <taxon>Liliopsida</taxon>
        <taxon>Poales</taxon>
        <taxon>Poaceae</taxon>
        <taxon>BOP clade</taxon>
        <taxon>Pooideae</taxon>
        <taxon>Stipodae</taxon>
        <taxon>Brachypodieae</taxon>
        <taxon>Brachypodium</taxon>
    </lineage>
</organism>
<accession>I1GUP6</accession>
<evidence type="ECO:0000313" key="4">
    <source>
        <dbReference type="Proteomes" id="UP000008810"/>
    </source>
</evidence>
<reference evidence="2 3" key="1">
    <citation type="journal article" date="2010" name="Nature">
        <title>Genome sequencing and analysis of the model grass Brachypodium distachyon.</title>
        <authorList>
            <consortium name="International Brachypodium Initiative"/>
        </authorList>
    </citation>
    <scope>NUCLEOTIDE SEQUENCE [LARGE SCALE GENOMIC DNA]</scope>
    <source>
        <strain evidence="2">Bd21</strain>
        <strain evidence="3">cv. Bd21</strain>
    </source>
</reference>
<dbReference type="AlphaFoldDB" id="I1GUP6"/>
<evidence type="ECO:0000313" key="3">
    <source>
        <dbReference type="EnsemblPlants" id="KQK16379"/>
    </source>
</evidence>
<sequence length="262" mass="28563">MAGEEKKAAEDYDGKSQQPVGRTAATATARDSSVNASLPGGTHTPMASFQRLAAAGCSSMNYNVQQSVTNAIHGHGHGQTGHQHGDTLRSAAPRTLNLLDRVCQSTSVDVDSPFGYRQPPSAGLPLLPSYQSTGAPRTLNLLDRLGQSTSVDVLAPLMCLACKTMPMRTLSDPSTMHHCICEYCFRAGIACPNCCRDINLDQSSLSAQEKSSLPRFEPSIQRLGLSSRRPHFRRCSPKLTRLLLRCHRSLTFSPQKWRCRKP</sequence>
<dbReference type="Proteomes" id="UP000008810">
    <property type="component" value="Chromosome 1"/>
</dbReference>
<proteinExistence type="predicted"/>
<gene>
    <name evidence="3" type="primary">LOC106865766</name>
    <name evidence="2" type="ORF">BRADI_1g28480v3</name>
</gene>
<feature type="compositionally biased region" description="Basic and acidic residues" evidence="1">
    <location>
        <begin position="1"/>
        <end position="14"/>
    </location>
</feature>
<evidence type="ECO:0000256" key="1">
    <source>
        <dbReference type="SAM" id="MobiDB-lite"/>
    </source>
</evidence>
<dbReference type="Gramene" id="KQK16379">
    <property type="protein sequence ID" value="KQK16379"/>
    <property type="gene ID" value="BRADI_1g28480v3"/>
</dbReference>
<dbReference type="EnsemblPlants" id="KQK16379">
    <property type="protein sequence ID" value="KQK16379"/>
    <property type="gene ID" value="BRADI_1g28480v3"/>
</dbReference>
<protein>
    <submittedName>
        <fullName evidence="2 3">Uncharacterized protein</fullName>
    </submittedName>
</protein>
<dbReference type="GeneID" id="106865766"/>
<dbReference type="EMBL" id="CM000880">
    <property type="protein sequence ID" value="KQK16379.1"/>
    <property type="molecule type" value="Genomic_DNA"/>
</dbReference>
<dbReference type="RefSeq" id="XP_024310395.1">
    <property type="nucleotide sequence ID" value="XM_024454627.1"/>
</dbReference>
<keyword evidence="4" id="KW-1185">Reference proteome</keyword>
<evidence type="ECO:0000313" key="2">
    <source>
        <dbReference type="EMBL" id="KQK16379.1"/>
    </source>
</evidence>
<reference evidence="2" key="2">
    <citation type="submission" date="2017-06" db="EMBL/GenBank/DDBJ databases">
        <title>WGS assembly of Brachypodium distachyon.</title>
        <authorList>
            <consortium name="The International Brachypodium Initiative"/>
            <person name="Lucas S."/>
            <person name="Harmon-Smith M."/>
            <person name="Lail K."/>
            <person name="Tice H."/>
            <person name="Grimwood J."/>
            <person name="Bruce D."/>
            <person name="Barry K."/>
            <person name="Shu S."/>
            <person name="Lindquist E."/>
            <person name="Wang M."/>
            <person name="Pitluck S."/>
            <person name="Vogel J.P."/>
            <person name="Garvin D.F."/>
            <person name="Mockler T.C."/>
            <person name="Schmutz J."/>
            <person name="Rokhsar D."/>
            <person name="Bevan M.W."/>
        </authorList>
    </citation>
    <scope>NUCLEOTIDE SEQUENCE</scope>
    <source>
        <strain evidence="2">Bd21</strain>
    </source>
</reference>
<dbReference type="HOGENOM" id="CLU_1062994_0_0_1"/>
<reference evidence="3" key="3">
    <citation type="submission" date="2018-08" db="UniProtKB">
        <authorList>
            <consortium name="EnsemblPlants"/>
        </authorList>
    </citation>
    <scope>IDENTIFICATION</scope>
    <source>
        <strain evidence="3">cv. Bd21</strain>
    </source>
</reference>